<evidence type="ECO:0000313" key="4">
    <source>
        <dbReference type="Proteomes" id="UP000515873"/>
    </source>
</evidence>
<evidence type="ECO:0000313" key="3">
    <source>
        <dbReference type="EMBL" id="QNK03151.1"/>
    </source>
</evidence>
<feature type="transmembrane region" description="Helical" evidence="1">
    <location>
        <begin position="113"/>
        <end position="135"/>
    </location>
</feature>
<dbReference type="Pfam" id="PF06580">
    <property type="entry name" value="His_kinase"/>
    <property type="match status" value="1"/>
</dbReference>
<evidence type="ECO:0000259" key="2">
    <source>
        <dbReference type="Pfam" id="PF06580"/>
    </source>
</evidence>
<feature type="domain" description="Signal transduction histidine kinase internal region" evidence="2">
    <location>
        <begin position="193"/>
        <end position="273"/>
    </location>
</feature>
<name>A0A7G8Q8P3_9GAMM</name>
<protein>
    <submittedName>
        <fullName evidence="3">Histidine kinase</fullName>
    </submittedName>
</protein>
<dbReference type="GO" id="GO:0000155">
    <property type="term" value="F:phosphorelay sensor kinase activity"/>
    <property type="evidence" value="ECO:0007669"/>
    <property type="project" value="InterPro"/>
</dbReference>
<sequence length="391" mass="42051">MRDKEARSSPPCRKPVFDQRTAFACRVARGATPMMSGDRTSARVQTMLVHAGGWVAYGLISALGALPYRHAMPLVLYFTGTTLAAFLASFAMRALCRRLVHRPMSWPGIVARILACAYALGVLCSLAGACVEVLAGSMPVGWPAVLMAGVANAFSPAVVLVAWSALYLGVQRGREVKLREQQLLLAESLAREAELKALRYQITPHFLFNTLNGISTLVGEGDARSARRMIALLAGFLRSTLEPTRQGDVTIAQELAQVQQYIEIEQIRLGRRLVATMDCDHAAAEALVPHLLLQPLVENAIRHGIAPNPRGGTLALVVTSRDNAVVISVHNSVDGDRADAPHSVGVGLANTAARLVARYRDAGRFTVGGDASRGWLAEIEIPWQPAGEGRP</sequence>
<keyword evidence="1" id="KW-0472">Membrane</keyword>
<gene>
    <name evidence="3" type="ORF">H8F01_08605</name>
</gene>
<dbReference type="EMBL" id="CP060412">
    <property type="protein sequence ID" value="QNK03151.1"/>
    <property type="molecule type" value="Genomic_DNA"/>
</dbReference>
<feature type="transmembrane region" description="Helical" evidence="1">
    <location>
        <begin position="48"/>
        <end position="68"/>
    </location>
</feature>
<keyword evidence="1" id="KW-1133">Transmembrane helix</keyword>
<keyword evidence="3" id="KW-0808">Transferase</keyword>
<feature type="transmembrane region" description="Helical" evidence="1">
    <location>
        <begin position="74"/>
        <end position="92"/>
    </location>
</feature>
<proteinExistence type="predicted"/>
<dbReference type="InterPro" id="IPR036890">
    <property type="entry name" value="HATPase_C_sf"/>
</dbReference>
<dbReference type="KEGG" id="dtl:H8F01_08605"/>
<dbReference type="GO" id="GO:0016020">
    <property type="term" value="C:membrane"/>
    <property type="evidence" value="ECO:0007669"/>
    <property type="project" value="InterPro"/>
</dbReference>
<dbReference type="SUPFAM" id="SSF55874">
    <property type="entry name" value="ATPase domain of HSP90 chaperone/DNA topoisomerase II/histidine kinase"/>
    <property type="match status" value="1"/>
</dbReference>
<evidence type="ECO:0000256" key="1">
    <source>
        <dbReference type="SAM" id="Phobius"/>
    </source>
</evidence>
<dbReference type="Proteomes" id="UP000515873">
    <property type="component" value="Chromosome"/>
</dbReference>
<dbReference type="PANTHER" id="PTHR34220">
    <property type="entry name" value="SENSOR HISTIDINE KINASE YPDA"/>
    <property type="match status" value="1"/>
</dbReference>
<dbReference type="InterPro" id="IPR010559">
    <property type="entry name" value="Sig_transdc_His_kin_internal"/>
</dbReference>
<dbReference type="RefSeq" id="WP_187058602.1">
    <property type="nucleotide sequence ID" value="NZ_CP060412.1"/>
</dbReference>
<keyword evidence="1" id="KW-0812">Transmembrane</keyword>
<reference evidence="3 4" key="1">
    <citation type="submission" date="2020-08" db="EMBL/GenBank/DDBJ databases">
        <title>Dyella sp. G9 isolated from forest soil.</title>
        <authorList>
            <person name="Fu J."/>
            <person name="Qiu L."/>
        </authorList>
    </citation>
    <scope>NUCLEOTIDE SEQUENCE [LARGE SCALE GENOMIC DNA]</scope>
    <source>
        <strain evidence="3 4">G9</strain>
    </source>
</reference>
<dbReference type="PANTHER" id="PTHR34220:SF7">
    <property type="entry name" value="SENSOR HISTIDINE KINASE YPDA"/>
    <property type="match status" value="1"/>
</dbReference>
<dbReference type="Gene3D" id="3.30.565.10">
    <property type="entry name" value="Histidine kinase-like ATPase, C-terminal domain"/>
    <property type="match status" value="1"/>
</dbReference>
<keyword evidence="4" id="KW-1185">Reference proteome</keyword>
<organism evidence="3 4">
    <name type="scientific">Dyella telluris</name>
    <dbReference type="NCBI Taxonomy" id="2763498"/>
    <lineage>
        <taxon>Bacteria</taxon>
        <taxon>Pseudomonadati</taxon>
        <taxon>Pseudomonadota</taxon>
        <taxon>Gammaproteobacteria</taxon>
        <taxon>Lysobacterales</taxon>
        <taxon>Rhodanobacteraceae</taxon>
        <taxon>Dyella</taxon>
    </lineage>
</organism>
<accession>A0A7G8Q8P3</accession>
<dbReference type="AlphaFoldDB" id="A0A7G8Q8P3"/>
<feature type="transmembrane region" description="Helical" evidence="1">
    <location>
        <begin position="141"/>
        <end position="170"/>
    </location>
</feature>
<keyword evidence="3" id="KW-0418">Kinase</keyword>
<dbReference type="InterPro" id="IPR050640">
    <property type="entry name" value="Bact_2-comp_sensor_kinase"/>
</dbReference>